<proteinExistence type="predicted"/>
<reference evidence="1" key="1">
    <citation type="submission" date="2020-04" db="EMBL/GenBank/DDBJ databases">
        <authorList>
            <person name="Broberg M."/>
        </authorList>
    </citation>
    <scope>NUCLEOTIDE SEQUENCE</scope>
</reference>
<gene>
    <name evidence="1" type="ORF">CRV2_00021281</name>
</gene>
<dbReference type="Proteomes" id="UP000836387">
    <property type="component" value="Unassembled WGS sequence"/>
</dbReference>
<comment type="caution">
    <text evidence="1">The sequence shown here is derived from an EMBL/GenBank/DDBJ whole genome shotgun (WGS) entry which is preliminary data.</text>
</comment>
<dbReference type="EMBL" id="CADEHS020000322">
    <property type="protein sequence ID" value="CAG9951460.1"/>
    <property type="molecule type" value="Genomic_DNA"/>
</dbReference>
<protein>
    <submittedName>
        <fullName evidence="1">Uncharacterized protein</fullName>
    </submittedName>
</protein>
<sequence>MDPSGHPNKSEISSQDTYAESLPMKLFVTLPCEEATVFDQIKPILLNRLVEASKTYYLRLASSGLTIRDLDAIMALHQGITITTQENTMEFQLRKWRAPCNGLFVISLALRKSPVISSSLAAL</sequence>
<evidence type="ECO:0000313" key="2">
    <source>
        <dbReference type="Proteomes" id="UP000836387"/>
    </source>
</evidence>
<evidence type="ECO:0000313" key="1">
    <source>
        <dbReference type="EMBL" id="CAG9951460.1"/>
    </source>
</evidence>
<reference evidence="1" key="2">
    <citation type="submission" date="2021-10" db="EMBL/GenBank/DDBJ databases">
        <authorList>
            <person name="Piombo E."/>
        </authorList>
    </citation>
    <scope>NUCLEOTIDE SEQUENCE</scope>
</reference>
<keyword evidence="2" id="KW-1185">Reference proteome</keyword>
<name>A0ACA9UDN5_BIOOC</name>
<accession>A0ACA9UDN5</accession>
<organism evidence="1 2">
    <name type="scientific">Clonostachys rosea f. rosea IK726</name>
    <dbReference type="NCBI Taxonomy" id="1349383"/>
    <lineage>
        <taxon>Eukaryota</taxon>
        <taxon>Fungi</taxon>
        <taxon>Dikarya</taxon>
        <taxon>Ascomycota</taxon>
        <taxon>Pezizomycotina</taxon>
        <taxon>Sordariomycetes</taxon>
        <taxon>Hypocreomycetidae</taxon>
        <taxon>Hypocreales</taxon>
        <taxon>Bionectriaceae</taxon>
        <taxon>Clonostachys</taxon>
    </lineage>
</organism>